<dbReference type="EMBL" id="JAEHJZ010000057">
    <property type="protein sequence ID" value="MBJ7882894.1"/>
    <property type="molecule type" value="Genomic_DNA"/>
</dbReference>
<keyword evidence="4" id="KW-0460">Magnesium</keyword>
<evidence type="ECO:0000313" key="5">
    <source>
        <dbReference type="EMBL" id="MBJ7882894.1"/>
    </source>
</evidence>
<comment type="similarity">
    <text evidence="2">Belongs to the HAD-like hydrolase superfamily. CbbY/CbbZ/Gph/YieH family.</text>
</comment>
<evidence type="ECO:0000256" key="3">
    <source>
        <dbReference type="ARBA" id="ARBA00022723"/>
    </source>
</evidence>
<dbReference type="SFLD" id="SFLDS00003">
    <property type="entry name" value="Haloacid_Dehalogenase"/>
    <property type="match status" value="1"/>
</dbReference>
<dbReference type="SUPFAM" id="SSF56784">
    <property type="entry name" value="HAD-like"/>
    <property type="match status" value="1"/>
</dbReference>
<dbReference type="InterPro" id="IPR006439">
    <property type="entry name" value="HAD-SF_hydro_IA"/>
</dbReference>
<dbReference type="Pfam" id="PF00702">
    <property type="entry name" value="Hydrolase"/>
    <property type="match status" value="1"/>
</dbReference>
<keyword evidence="5" id="KW-0378">Hydrolase</keyword>
<dbReference type="PANTHER" id="PTHR46193">
    <property type="entry name" value="6-PHOSPHOGLUCONATE PHOSPHATASE"/>
    <property type="match status" value="1"/>
</dbReference>
<comment type="caution">
    <text evidence="5">The sequence shown here is derived from an EMBL/GenBank/DDBJ whole genome shotgun (WGS) entry which is preliminary data.</text>
</comment>
<dbReference type="GO" id="GO:0046872">
    <property type="term" value="F:metal ion binding"/>
    <property type="evidence" value="ECO:0007669"/>
    <property type="project" value="UniProtKB-KW"/>
</dbReference>
<reference evidence="5 6" key="1">
    <citation type="submission" date="2020-09" db="EMBL/GenBank/DDBJ databases">
        <title>Draft genome of Gelidibacter salicanalis PAMC21136.</title>
        <authorList>
            <person name="Park H."/>
        </authorList>
    </citation>
    <scope>NUCLEOTIDE SEQUENCE [LARGE SCALE GENOMIC DNA]</scope>
    <source>
        <strain evidence="5 6">PAMC21136</strain>
    </source>
</reference>
<dbReference type="PANTHER" id="PTHR46193:SF10">
    <property type="entry name" value="6-PHOSPHOGLUCONATE PHOSPHATASE"/>
    <property type="match status" value="1"/>
</dbReference>
<dbReference type="Gene3D" id="3.40.50.1000">
    <property type="entry name" value="HAD superfamily/HAD-like"/>
    <property type="match status" value="1"/>
</dbReference>
<keyword evidence="6" id="KW-1185">Reference proteome</keyword>
<sequence length="212" mass="23573">MSKYKCVIFDCDGVLVDSEPIANQVMVDMANELGANINLDYALKHFKGASIQRCQEQIAELVTERLPDNFLPDFRARSFESFKNNMKPVVGITDVLDGLALPFCVASSGPENKIRLNLELTGLLPHFEENIFSCFTIKKWKPDPAVFLWAAETMGFQPEDCVVIEDSLTGVTAAKNGGFDVFGFTAHDYHNELEGQATLTFNNMAQLLRLIG</sequence>
<protein>
    <submittedName>
        <fullName evidence="5">HAD family hydrolase</fullName>
    </submittedName>
</protein>
<evidence type="ECO:0000313" key="6">
    <source>
        <dbReference type="Proteomes" id="UP000662373"/>
    </source>
</evidence>
<proteinExistence type="inferred from homology"/>
<dbReference type="GO" id="GO:0016787">
    <property type="term" value="F:hydrolase activity"/>
    <property type="evidence" value="ECO:0007669"/>
    <property type="project" value="UniProtKB-KW"/>
</dbReference>
<dbReference type="InterPro" id="IPR023198">
    <property type="entry name" value="PGP-like_dom2"/>
</dbReference>
<accession>A0A934KSQ8</accession>
<dbReference type="InterPro" id="IPR051600">
    <property type="entry name" value="Beta-PGM-like"/>
</dbReference>
<organism evidence="5 6">
    <name type="scientific">Gelidibacter salicanalis</name>
    <dbReference type="NCBI Taxonomy" id="291193"/>
    <lineage>
        <taxon>Bacteria</taxon>
        <taxon>Pseudomonadati</taxon>
        <taxon>Bacteroidota</taxon>
        <taxon>Flavobacteriia</taxon>
        <taxon>Flavobacteriales</taxon>
        <taxon>Flavobacteriaceae</taxon>
        <taxon>Gelidibacter</taxon>
    </lineage>
</organism>
<evidence type="ECO:0000256" key="1">
    <source>
        <dbReference type="ARBA" id="ARBA00001946"/>
    </source>
</evidence>
<dbReference type="InterPro" id="IPR023214">
    <property type="entry name" value="HAD_sf"/>
</dbReference>
<name>A0A934KSQ8_9FLAO</name>
<dbReference type="RefSeq" id="WP_199603316.1">
    <property type="nucleotide sequence ID" value="NZ_JAEHJZ010000057.1"/>
</dbReference>
<dbReference type="SFLD" id="SFLDG01129">
    <property type="entry name" value="C1.5:_HAD__Beta-PGM__Phosphata"/>
    <property type="match status" value="1"/>
</dbReference>
<dbReference type="CDD" id="cd07526">
    <property type="entry name" value="HAD_BPGM_like"/>
    <property type="match status" value="1"/>
</dbReference>
<gene>
    <name evidence="5" type="ORF">JEM65_19855</name>
</gene>
<dbReference type="PRINTS" id="PR00413">
    <property type="entry name" value="HADHALOGNASE"/>
</dbReference>
<dbReference type="AlphaFoldDB" id="A0A934KSQ8"/>
<dbReference type="InterPro" id="IPR036412">
    <property type="entry name" value="HAD-like_sf"/>
</dbReference>
<comment type="cofactor">
    <cofactor evidence="1">
        <name>Mg(2+)</name>
        <dbReference type="ChEBI" id="CHEBI:18420"/>
    </cofactor>
</comment>
<dbReference type="Gene3D" id="1.10.150.240">
    <property type="entry name" value="Putative phosphatase, domain 2"/>
    <property type="match status" value="1"/>
</dbReference>
<evidence type="ECO:0000256" key="2">
    <source>
        <dbReference type="ARBA" id="ARBA00006171"/>
    </source>
</evidence>
<keyword evidence="3" id="KW-0479">Metal-binding</keyword>
<evidence type="ECO:0000256" key="4">
    <source>
        <dbReference type="ARBA" id="ARBA00022842"/>
    </source>
</evidence>
<dbReference type="NCBIfam" id="TIGR01509">
    <property type="entry name" value="HAD-SF-IA-v3"/>
    <property type="match status" value="1"/>
</dbReference>
<dbReference type="Proteomes" id="UP000662373">
    <property type="component" value="Unassembled WGS sequence"/>
</dbReference>